<organism evidence="4 5">
    <name type="scientific">Actinoplanes friuliensis DSM 7358</name>
    <dbReference type="NCBI Taxonomy" id="1246995"/>
    <lineage>
        <taxon>Bacteria</taxon>
        <taxon>Bacillati</taxon>
        <taxon>Actinomycetota</taxon>
        <taxon>Actinomycetes</taxon>
        <taxon>Micromonosporales</taxon>
        <taxon>Micromonosporaceae</taxon>
        <taxon>Actinoplanes</taxon>
    </lineage>
</organism>
<evidence type="ECO:0000256" key="3">
    <source>
        <dbReference type="SAM" id="SignalP"/>
    </source>
</evidence>
<gene>
    <name evidence="4" type="ORF">AFR_34135</name>
</gene>
<dbReference type="eggNOG" id="COG3772">
    <property type="taxonomic scope" value="Bacteria"/>
</dbReference>
<accession>U5WAU1</accession>
<dbReference type="Pfam" id="PF13517">
    <property type="entry name" value="FG-GAP_3"/>
    <property type="match status" value="1"/>
</dbReference>
<keyword evidence="1 3" id="KW-0732">Signal</keyword>
<evidence type="ECO:0000256" key="2">
    <source>
        <dbReference type="SAM" id="MobiDB-lite"/>
    </source>
</evidence>
<dbReference type="InterPro" id="IPR013517">
    <property type="entry name" value="FG-GAP"/>
</dbReference>
<dbReference type="KEGG" id="afs:AFR_34135"/>
<dbReference type="InterPro" id="IPR028994">
    <property type="entry name" value="Integrin_alpha_N"/>
</dbReference>
<protein>
    <submittedName>
        <fullName evidence="4">T-cell immunomodulatory-like protein</fullName>
    </submittedName>
</protein>
<dbReference type="eggNOG" id="COG0739">
    <property type="taxonomic scope" value="Bacteria"/>
</dbReference>
<dbReference type="EMBL" id="CP006272">
    <property type="protein sequence ID" value="AGZ45085.1"/>
    <property type="molecule type" value="Genomic_DNA"/>
</dbReference>
<dbReference type="Proteomes" id="UP000017746">
    <property type="component" value="Chromosome"/>
</dbReference>
<keyword evidence="5" id="KW-1185">Reference proteome</keyword>
<dbReference type="AlphaFoldDB" id="U5WAU1"/>
<evidence type="ECO:0000313" key="5">
    <source>
        <dbReference type="Proteomes" id="UP000017746"/>
    </source>
</evidence>
<feature type="chain" id="PRO_5004666249" evidence="3">
    <location>
        <begin position="21"/>
        <end position="512"/>
    </location>
</feature>
<reference evidence="4 5" key="1">
    <citation type="journal article" date="2014" name="J. Biotechnol.">
        <title>Complete genome sequence of the actinobacterium Actinoplanes friuliensis HAG 010964, producer of the lipopeptide antibiotic friulimycin.</title>
        <authorList>
            <person name="Ruckert C."/>
            <person name="Szczepanowski R."/>
            <person name="Albersmeier A."/>
            <person name="Goesmann A."/>
            <person name="Fischer N."/>
            <person name="Steinkamper A."/>
            <person name="Puhler A."/>
            <person name="Biener R."/>
            <person name="Schwartz D."/>
            <person name="Kalinowski J."/>
        </authorList>
    </citation>
    <scope>NUCLEOTIDE SEQUENCE [LARGE SCALE GENOMIC DNA]</scope>
    <source>
        <strain evidence="4 5">DSM 7358</strain>
    </source>
</reference>
<feature type="region of interest" description="Disordered" evidence="2">
    <location>
        <begin position="203"/>
        <end position="229"/>
    </location>
</feature>
<feature type="compositionally biased region" description="Low complexity" evidence="2">
    <location>
        <begin position="203"/>
        <end position="214"/>
    </location>
</feature>
<sequence>MLVAVTLAAGSGFLAAPARAEGPLVPAAPALQNAPIRHAPCVAGGPTRADKKTADRVRSSLNGRRLGRSVSAQSISCARAIVRNVQASGLGWRAAVIAVTTAITESTLHNYVVAVDHDSLGLFQQRPSSGWGRPGQLVDPGYATRAFLNAMIRKHPSAGWTTGDIGQICQRVQGSAYPEAYAPEVHDAQLIVAELWTRAAAPDPTGTAAAPAVVDKPKTPKKPKGPFQNPLVTTVTGMGSTDARSDMVTADWNANGTTDLAVVQRNGTGSGQTELFIFEGAPTFQRHFQRLLLHTATVLGPTDERHSFSLADWNGDGRLDLFVVQKSGTASGRTELRIVDGASSFRSYLLEVSTGFGPGDDRHAFSVADWNADGKQDLVMIQKSGNTNGRTDIRVLDGASNFQRYLVDTPTALGPTDDRHEVSVTDWNADRRLDLVVVQKSGTASRKTEVRVLDGASTFRRTLVKATTAQGPADDRHELLVTDWNRDGRPDLMVVQKADTVSGWTEARVLAG</sequence>
<name>U5WAU1_9ACTN</name>
<evidence type="ECO:0000313" key="4">
    <source>
        <dbReference type="EMBL" id="AGZ45085.1"/>
    </source>
</evidence>
<proteinExistence type="predicted"/>
<dbReference type="PANTHER" id="PTHR44103">
    <property type="entry name" value="PROPROTEIN CONVERTASE P"/>
    <property type="match status" value="1"/>
</dbReference>
<dbReference type="STRING" id="1246995.AFR_34135"/>
<feature type="signal peptide" evidence="3">
    <location>
        <begin position="1"/>
        <end position="20"/>
    </location>
</feature>
<dbReference type="Gene3D" id="2.130.10.130">
    <property type="entry name" value="Integrin alpha, N-terminal"/>
    <property type="match status" value="2"/>
</dbReference>
<dbReference type="SUPFAM" id="SSF69318">
    <property type="entry name" value="Integrin alpha N-terminal domain"/>
    <property type="match status" value="1"/>
</dbReference>
<dbReference type="PATRIC" id="fig|1246995.3.peg.6907"/>
<evidence type="ECO:0000256" key="1">
    <source>
        <dbReference type="ARBA" id="ARBA00022729"/>
    </source>
</evidence>
<dbReference type="HOGENOM" id="CLU_564571_0_0_11"/>
<dbReference type="PANTHER" id="PTHR44103:SF1">
    <property type="entry name" value="PROPROTEIN CONVERTASE P"/>
    <property type="match status" value="1"/>
</dbReference>